<sequence>MGPEQAGAVFDTEHADLVRPAPYLWDPIGQASVKAASRGLGAVRFIRADATRWTPEDGRRYDLALCAYGVFFLADMDDCVARPAGFLRPGGRFAVTPWAEAPAPRNAGA</sequence>
<organism evidence="2 3">
    <name type="scientific">Planobispora rosea</name>
    <dbReference type="NCBI Taxonomy" id="35762"/>
    <lineage>
        <taxon>Bacteria</taxon>
        <taxon>Bacillati</taxon>
        <taxon>Actinomycetota</taxon>
        <taxon>Actinomycetes</taxon>
        <taxon>Streptosporangiales</taxon>
        <taxon>Streptosporangiaceae</taxon>
        <taxon>Planobispora</taxon>
    </lineage>
</organism>
<dbReference type="Gene3D" id="3.40.50.150">
    <property type="entry name" value="Vaccinia Virus protein VP39"/>
    <property type="match status" value="1"/>
</dbReference>
<dbReference type="SUPFAM" id="SSF53335">
    <property type="entry name" value="S-adenosyl-L-methionine-dependent methyltransferases"/>
    <property type="match status" value="1"/>
</dbReference>
<feature type="domain" description="Methyltransferase type 11" evidence="1">
    <location>
        <begin position="31"/>
        <end position="94"/>
    </location>
</feature>
<dbReference type="EMBL" id="BOOI01000090">
    <property type="protein sequence ID" value="GIH88805.1"/>
    <property type="molecule type" value="Genomic_DNA"/>
</dbReference>
<proteinExistence type="predicted"/>
<comment type="caution">
    <text evidence="2">The sequence shown here is derived from an EMBL/GenBank/DDBJ whole genome shotgun (WGS) entry which is preliminary data.</text>
</comment>
<dbReference type="Pfam" id="PF08241">
    <property type="entry name" value="Methyltransf_11"/>
    <property type="match status" value="1"/>
</dbReference>
<evidence type="ECO:0000313" key="2">
    <source>
        <dbReference type="EMBL" id="GIH88805.1"/>
    </source>
</evidence>
<evidence type="ECO:0000313" key="3">
    <source>
        <dbReference type="Proteomes" id="UP000655044"/>
    </source>
</evidence>
<dbReference type="InterPro" id="IPR029063">
    <property type="entry name" value="SAM-dependent_MTases_sf"/>
</dbReference>
<reference evidence="2" key="1">
    <citation type="submission" date="2021-01" db="EMBL/GenBank/DDBJ databases">
        <title>Whole genome shotgun sequence of Planobispora rosea NBRC 15558.</title>
        <authorList>
            <person name="Komaki H."/>
            <person name="Tamura T."/>
        </authorList>
    </citation>
    <scope>NUCLEOTIDE SEQUENCE</scope>
    <source>
        <strain evidence="2">NBRC 15558</strain>
    </source>
</reference>
<name>A0A8J3WGR4_PLARO</name>
<accession>A0A8J3WGR4</accession>
<evidence type="ECO:0000259" key="1">
    <source>
        <dbReference type="Pfam" id="PF08241"/>
    </source>
</evidence>
<dbReference type="GO" id="GO:0008757">
    <property type="term" value="F:S-adenosylmethionine-dependent methyltransferase activity"/>
    <property type="evidence" value="ECO:0007669"/>
    <property type="project" value="InterPro"/>
</dbReference>
<dbReference type="InterPro" id="IPR013216">
    <property type="entry name" value="Methyltransf_11"/>
</dbReference>
<dbReference type="Proteomes" id="UP000655044">
    <property type="component" value="Unassembled WGS sequence"/>
</dbReference>
<dbReference type="CDD" id="cd02440">
    <property type="entry name" value="AdoMet_MTases"/>
    <property type="match status" value="1"/>
</dbReference>
<gene>
    <name evidence="2" type="ORF">Pro02_72130</name>
</gene>
<dbReference type="OrthoDB" id="9777638at2"/>
<dbReference type="AlphaFoldDB" id="A0A8J3WGR4"/>
<protein>
    <recommendedName>
        <fullName evidence="1">Methyltransferase type 11 domain-containing protein</fullName>
    </recommendedName>
</protein>
<keyword evidence="3" id="KW-1185">Reference proteome</keyword>
<dbReference type="RefSeq" id="WP_068923157.1">
    <property type="nucleotide sequence ID" value="NZ_BMQP01000058.1"/>
</dbReference>